<sequence>MTRHLKAAFPCPLQATLSSAHKLIFPAGSPSKQRPRSATPSHISQAVPILLVIPSIAGHHSLYIRSSPLLAVSSFQLAATPCSDALALGCILPLQGPRDLLFTCLPSGTIGGSSVATPHAVSFSPPAV</sequence>
<dbReference type="EMBL" id="JABFUD020000017">
    <property type="protein sequence ID" value="KAI5067608.1"/>
    <property type="molecule type" value="Genomic_DNA"/>
</dbReference>
<protein>
    <submittedName>
        <fullName evidence="1">Uncharacterized protein</fullName>
    </submittedName>
</protein>
<comment type="caution">
    <text evidence="1">The sequence shown here is derived from an EMBL/GenBank/DDBJ whole genome shotgun (WGS) entry which is preliminary data.</text>
</comment>
<evidence type="ECO:0000313" key="2">
    <source>
        <dbReference type="Proteomes" id="UP000886520"/>
    </source>
</evidence>
<gene>
    <name evidence="1" type="ORF">GOP47_0018136</name>
</gene>
<dbReference type="Proteomes" id="UP000886520">
    <property type="component" value="Chromosome 17"/>
</dbReference>
<organism evidence="1 2">
    <name type="scientific">Adiantum capillus-veneris</name>
    <name type="common">Maidenhair fern</name>
    <dbReference type="NCBI Taxonomy" id="13818"/>
    <lineage>
        <taxon>Eukaryota</taxon>
        <taxon>Viridiplantae</taxon>
        <taxon>Streptophyta</taxon>
        <taxon>Embryophyta</taxon>
        <taxon>Tracheophyta</taxon>
        <taxon>Polypodiopsida</taxon>
        <taxon>Polypodiidae</taxon>
        <taxon>Polypodiales</taxon>
        <taxon>Pteridineae</taxon>
        <taxon>Pteridaceae</taxon>
        <taxon>Vittarioideae</taxon>
        <taxon>Adiantum</taxon>
    </lineage>
</organism>
<name>A0A9D4UHN8_ADICA</name>
<accession>A0A9D4UHN8</accession>
<evidence type="ECO:0000313" key="1">
    <source>
        <dbReference type="EMBL" id="KAI5067608.1"/>
    </source>
</evidence>
<reference evidence="1" key="1">
    <citation type="submission" date="2021-01" db="EMBL/GenBank/DDBJ databases">
        <title>Adiantum capillus-veneris genome.</title>
        <authorList>
            <person name="Fang Y."/>
            <person name="Liao Q."/>
        </authorList>
    </citation>
    <scope>NUCLEOTIDE SEQUENCE</scope>
    <source>
        <strain evidence="1">H3</strain>
        <tissue evidence="1">Leaf</tissue>
    </source>
</reference>
<proteinExistence type="predicted"/>
<dbReference type="AlphaFoldDB" id="A0A9D4UHN8"/>
<keyword evidence="2" id="KW-1185">Reference proteome</keyword>